<comment type="caution">
    <text evidence="1">The sequence shown here is derived from an EMBL/GenBank/DDBJ whole genome shotgun (WGS) entry which is preliminary data.</text>
</comment>
<gene>
    <name evidence="1" type="ORF">QAD02_023066</name>
</gene>
<keyword evidence="2" id="KW-1185">Reference proteome</keyword>
<organism evidence="1 2">
    <name type="scientific">Eretmocerus hayati</name>
    <dbReference type="NCBI Taxonomy" id="131215"/>
    <lineage>
        <taxon>Eukaryota</taxon>
        <taxon>Metazoa</taxon>
        <taxon>Ecdysozoa</taxon>
        <taxon>Arthropoda</taxon>
        <taxon>Hexapoda</taxon>
        <taxon>Insecta</taxon>
        <taxon>Pterygota</taxon>
        <taxon>Neoptera</taxon>
        <taxon>Endopterygota</taxon>
        <taxon>Hymenoptera</taxon>
        <taxon>Apocrita</taxon>
        <taxon>Proctotrupomorpha</taxon>
        <taxon>Chalcidoidea</taxon>
        <taxon>Aphelinidae</taxon>
        <taxon>Aphelininae</taxon>
        <taxon>Eretmocerus</taxon>
    </lineage>
</organism>
<protein>
    <submittedName>
        <fullName evidence="1">Uncharacterized protein</fullName>
    </submittedName>
</protein>
<proteinExistence type="predicted"/>
<evidence type="ECO:0000313" key="2">
    <source>
        <dbReference type="Proteomes" id="UP001239111"/>
    </source>
</evidence>
<accession>A0ACC2PV50</accession>
<dbReference type="EMBL" id="CM056741">
    <property type="protein sequence ID" value="KAJ8687272.1"/>
    <property type="molecule type" value="Genomic_DNA"/>
</dbReference>
<name>A0ACC2PV50_9HYME</name>
<reference evidence="1" key="1">
    <citation type="submission" date="2023-04" db="EMBL/GenBank/DDBJ databases">
        <title>A chromosome-level genome assembly of the parasitoid wasp Eretmocerus hayati.</title>
        <authorList>
            <person name="Zhong Y."/>
            <person name="Liu S."/>
            <person name="Liu Y."/>
        </authorList>
    </citation>
    <scope>NUCLEOTIDE SEQUENCE</scope>
    <source>
        <strain evidence="1">ZJU_SS_LIU_2023</strain>
    </source>
</reference>
<dbReference type="Proteomes" id="UP001239111">
    <property type="component" value="Chromosome 1"/>
</dbReference>
<evidence type="ECO:0000313" key="1">
    <source>
        <dbReference type="EMBL" id="KAJ8687272.1"/>
    </source>
</evidence>
<sequence>MFFVQLAAFLYVLPLSTRATPPLIADDIRTLLSERITGGINASRGEFPHQVSLQYGFPPVIPVAHFCGGSIIKDRWVLTAAHCVRAVPNNAHIIVKAGKQFIYRDEQGEQTIVVDRSFVHEDYKGNVGPFDIALLRLRRPFKFNEYIRTINLPKSQVIPQGKGVLSGWGSISTNHIDIMPDNLQKVSLPIIDLDTCRRSFDQFSISAPVHETNVCTGPAGGLSACSGDSGGPLIRKHVKRDPELIGIVSWGMTPCGLFGAPSVFVRVSSFIGWIEHIITTYPE</sequence>